<dbReference type="AlphaFoldDB" id="A0A6G9YBG1"/>
<feature type="region of interest" description="Disordered" evidence="1">
    <location>
        <begin position="1"/>
        <end position="24"/>
    </location>
</feature>
<dbReference type="EMBL" id="CP046172">
    <property type="protein sequence ID" value="QIS10605.1"/>
    <property type="molecule type" value="Genomic_DNA"/>
</dbReference>
<evidence type="ECO:0000313" key="2">
    <source>
        <dbReference type="EMBL" id="QIS10605.1"/>
    </source>
</evidence>
<organism evidence="2 3">
    <name type="scientific">Nocardia arthritidis</name>
    <dbReference type="NCBI Taxonomy" id="228602"/>
    <lineage>
        <taxon>Bacteria</taxon>
        <taxon>Bacillati</taxon>
        <taxon>Actinomycetota</taxon>
        <taxon>Actinomycetes</taxon>
        <taxon>Mycobacteriales</taxon>
        <taxon>Nocardiaceae</taxon>
        <taxon>Nocardia</taxon>
    </lineage>
</organism>
<gene>
    <name evidence="2" type="ORF">F5544_13585</name>
</gene>
<dbReference type="KEGG" id="nah:F5544_13585"/>
<accession>A0A6G9YBG1</accession>
<sequence>MEIERSKAQAPASSPRSHHTGPGRFAPAAAVLLSVWALGYSAVAAPAAMAEKSDTNTTTCTIAENTPISVTRNKGDKGFTVKSDIKYTSDSDSSCVELPIDDPVNKDALEFHPNGSACEISLSKVGTDDKDANGDEEIFKLTKGSIVVPSKGGNAKLDVEGTLSVFGKKSTITFDGQVTSLKLGSCSPDGFQGTSDDSKISGTLTDTPKS</sequence>
<keyword evidence="3" id="KW-1185">Reference proteome</keyword>
<dbReference type="Proteomes" id="UP000503540">
    <property type="component" value="Chromosome"/>
</dbReference>
<protein>
    <submittedName>
        <fullName evidence="2">Uncharacterized protein</fullName>
    </submittedName>
</protein>
<proteinExistence type="predicted"/>
<evidence type="ECO:0000313" key="3">
    <source>
        <dbReference type="Proteomes" id="UP000503540"/>
    </source>
</evidence>
<reference evidence="2 3" key="1">
    <citation type="journal article" date="2019" name="ACS Chem. Biol.">
        <title>Identification and Mobilization of a Cryptic Antibiotic Biosynthesis Gene Locus from a Human-Pathogenic Nocardia Isolate.</title>
        <authorList>
            <person name="Herisse M."/>
            <person name="Ishida K."/>
            <person name="Porter J.L."/>
            <person name="Howden B."/>
            <person name="Hertweck C."/>
            <person name="Stinear T.P."/>
            <person name="Pidot S.J."/>
        </authorList>
    </citation>
    <scope>NUCLEOTIDE SEQUENCE [LARGE SCALE GENOMIC DNA]</scope>
    <source>
        <strain evidence="2 3">AUSMDU00012717</strain>
    </source>
</reference>
<name>A0A6G9YBG1_9NOCA</name>
<feature type="region of interest" description="Disordered" evidence="1">
    <location>
        <begin position="185"/>
        <end position="210"/>
    </location>
</feature>
<feature type="compositionally biased region" description="Polar residues" evidence="1">
    <location>
        <begin position="192"/>
        <end position="210"/>
    </location>
</feature>
<evidence type="ECO:0000256" key="1">
    <source>
        <dbReference type="SAM" id="MobiDB-lite"/>
    </source>
</evidence>
<dbReference type="RefSeq" id="WP_167473553.1">
    <property type="nucleotide sequence ID" value="NZ_CP046172.1"/>
</dbReference>